<dbReference type="InterPro" id="IPR043145">
    <property type="entry name" value="Znf_ZZ_sf"/>
</dbReference>
<feature type="compositionally biased region" description="Low complexity" evidence="5">
    <location>
        <begin position="303"/>
        <end position="319"/>
    </location>
</feature>
<feature type="domain" description="ZZ-type" evidence="7">
    <location>
        <begin position="225"/>
        <end position="276"/>
    </location>
</feature>
<dbReference type="Pfam" id="PF00569">
    <property type="entry name" value="ZZ"/>
    <property type="match status" value="1"/>
</dbReference>
<dbReference type="PROSITE" id="PS01357">
    <property type="entry name" value="ZF_ZZ_1"/>
    <property type="match status" value="1"/>
</dbReference>
<feature type="region of interest" description="Disordered" evidence="5">
    <location>
        <begin position="116"/>
        <end position="136"/>
    </location>
</feature>
<feature type="compositionally biased region" description="Gly residues" evidence="5">
    <location>
        <begin position="511"/>
        <end position="521"/>
    </location>
</feature>
<evidence type="ECO:0000259" key="6">
    <source>
        <dbReference type="PROSITE" id="PS50089"/>
    </source>
</evidence>
<evidence type="ECO:0000313" key="10">
    <source>
        <dbReference type="Proteomes" id="UP001165080"/>
    </source>
</evidence>
<feature type="region of interest" description="Disordered" evidence="5">
    <location>
        <begin position="736"/>
        <end position="760"/>
    </location>
</feature>
<protein>
    <submittedName>
        <fullName evidence="9">Uncharacterized protein</fullName>
    </submittedName>
</protein>
<dbReference type="InterPro" id="IPR013083">
    <property type="entry name" value="Znf_RING/FYVE/PHD"/>
</dbReference>
<dbReference type="EMBL" id="BRXU01000021">
    <property type="protein sequence ID" value="GLC58031.1"/>
    <property type="molecule type" value="Genomic_DNA"/>
</dbReference>
<dbReference type="AlphaFoldDB" id="A0A9W6BTA0"/>
<dbReference type="InterPro" id="IPR007527">
    <property type="entry name" value="Znf_SWIM"/>
</dbReference>
<feature type="compositionally biased region" description="Gly residues" evidence="5">
    <location>
        <begin position="662"/>
        <end position="671"/>
    </location>
</feature>
<dbReference type="Gene3D" id="3.30.40.10">
    <property type="entry name" value="Zinc/RING finger domain, C3HC4 (zinc finger)"/>
    <property type="match status" value="1"/>
</dbReference>
<evidence type="ECO:0000313" key="9">
    <source>
        <dbReference type="EMBL" id="GLC58031.1"/>
    </source>
</evidence>
<evidence type="ECO:0000256" key="1">
    <source>
        <dbReference type="ARBA" id="ARBA00022723"/>
    </source>
</evidence>
<comment type="caution">
    <text evidence="9">The sequence shown here is derived from an EMBL/GenBank/DDBJ whole genome shotgun (WGS) entry which is preliminary data.</text>
</comment>
<feature type="compositionally biased region" description="Pro residues" evidence="5">
    <location>
        <begin position="737"/>
        <end position="747"/>
    </location>
</feature>
<name>A0A9W6BTA0_9CHLO</name>
<dbReference type="SUPFAM" id="SSF57850">
    <property type="entry name" value="RING/U-box"/>
    <property type="match status" value="2"/>
</dbReference>
<proteinExistence type="predicted"/>
<reference evidence="9 10" key="1">
    <citation type="journal article" date="2023" name="Commun. Biol.">
        <title>Reorganization of the ancestral sex-determining regions during the evolution of trioecy in Pleodorina starrii.</title>
        <authorList>
            <person name="Takahashi K."/>
            <person name="Suzuki S."/>
            <person name="Kawai-Toyooka H."/>
            <person name="Yamamoto K."/>
            <person name="Hamaji T."/>
            <person name="Ootsuki R."/>
            <person name="Yamaguchi H."/>
            <person name="Kawachi M."/>
            <person name="Higashiyama T."/>
            <person name="Nozaki H."/>
        </authorList>
    </citation>
    <scope>NUCLEOTIDE SEQUENCE [LARGE SCALE GENOMIC DNA]</scope>
    <source>
        <strain evidence="9 10">NIES-4479</strain>
    </source>
</reference>
<keyword evidence="3" id="KW-0862">Zinc</keyword>
<evidence type="ECO:0000256" key="3">
    <source>
        <dbReference type="ARBA" id="ARBA00022833"/>
    </source>
</evidence>
<dbReference type="InterPro" id="IPR000433">
    <property type="entry name" value="Znf_ZZ"/>
</dbReference>
<feature type="region of interest" description="Disordered" evidence="5">
    <location>
        <begin position="496"/>
        <end position="711"/>
    </location>
</feature>
<dbReference type="InterPro" id="IPR001841">
    <property type="entry name" value="Znf_RING"/>
</dbReference>
<dbReference type="OrthoDB" id="2122982at2759"/>
<evidence type="ECO:0000259" key="8">
    <source>
        <dbReference type="PROSITE" id="PS50966"/>
    </source>
</evidence>
<evidence type="ECO:0000256" key="2">
    <source>
        <dbReference type="ARBA" id="ARBA00022771"/>
    </source>
</evidence>
<dbReference type="SMART" id="SM00291">
    <property type="entry name" value="ZnF_ZZ"/>
    <property type="match status" value="1"/>
</dbReference>
<dbReference type="PANTHER" id="PTHR21540">
    <property type="entry name" value="RING FINGER AND SWIM DOMAIN-CONTAINING PROTEIN 2"/>
    <property type="match status" value="1"/>
</dbReference>
<accession>A0A9W6BTA0</accession>
<feature type="compositionally biased region" description="Gly residues" evidence="5">
    <location>
        <begin position="368"/>
        <end position="381"/>
    </location>
</feature>
<feature type="region of interest" description="Disordered" evidence="5">
    <location>
        <begin position="303"/>
        <end position="435"/>
    </location>
</feature>
<evidence type="ECO:0000256" key="4">
    <source>
        <dbReference type="PROSITE-ProRule" id="PRU00228"/>
    </source>
</evidence>
<organism evidence="9 10">
    <name type="scientific">Pleodorina starrii</name>
    <dbReference type="NCBI Taxonomy" id="330485"/>
    <lineage>
        <taxon>Eukaryota</taxon>
        <taxon>Viridiplantae</taxon>
        <taxon>Chlorophyta</taxon>
        <taxon>core chlorophytes</taxon>
        <taxon>Chlorophyceae</taxon>
        <taxon>CS clade</taxon>
        <taxon>Chlamydomonadales</taxon>
        <taxon>Volvocaceae</taxon>
        <taxon>Pleodorina</taxon>
    </lineage>
</organism>
<keyword evidence="1" id="KW-0479">Metal-binding</keyword>
<dbReference type="PANTHER" id="PTHR21540:SF3">
    <property type="entry name" value="E3 UBIQUITIN-PROTEIN LIGASE ZSWIM2"/>
    <property type="match status" value="1"/>
</dbReference>
<keyword evidence="2 4" id="KW-0863">Zinc-finger</keyword>
<dbReference type="PROSITE" id="PS50966">
    <property type="entry name" value="ZF_SWIM"/>
    <property type="match status" value="1"/>
</dbReference>
<feature type="compositionally biased region" description="Gly residues" evidence="5">
    <location>
        <begin position="340"/>
        <end position="355"/>
    </location>
</feature>
<dbReference type="Gene3D" id="3.30.60.90">
    <property type="match status" value="1"/>
</dbReference>
<dbReference type="InterPro" id="IPR039903">
    <property type="entry name" value="Zswim2"/>
</dbReference>
<evidence type="ECO:0000259" key="7">
    <source>
        <dbReference type="PROSITE" id="PS50135"/>
    </source>
</evidence>
<sequence>MAERVSPWRSKPTQEVVDLLQQVGTVQLFLVQRPGPTSFIVREEGCEVKRKIQIGSRITCSCSPVGANGTCKELCLHILFVMVKVLRVPVGNPLLWQLSLSDRELEEVLRCSMQPERPPQEAAKAKPAADKTLAGQVKRREIEEEDPCPICYEDLAGQDLDNLVWCRFGCGRNVHGKCMGVWMEHQVQSLGKELTCPLCRSDWGEFKWRPPPPKRKGRAERRDVHYGAHCGACKQAPLLGKRFRCLICVDFDLCEGCFSGGHHPQHPFVVKETPQSFGAPVERPTMMPMALPIARAAPSPVGGAAAAAAGSSSPQPGNAQRLGARARSSNTLLEAAANNGGAGAGGRGGAGGGEGEAAHGEPEERRGSGTGAAGGGAGGNGRDALAVGVLGQHQQQHAAQPRQGSGARQPVRGTTVVRAGGGGGRVAPEEHSPPPCLDARLAAQRRPLLAVEGLTVRPGGAATTTTGAAGQGPHVLSDMPQVRRAALGQPSRPMLIRRTGSTVTHDRPSGAGDGGMGGAGPSGELILGLAGVPLNSGGGGGGERSLQGEAPGPGPGSMAAALSRQQQQAASGVPPRHPPRPGGPLQGRPGVSARPYLQPPIGSAAWAHPSAPSGSVAATAPSPPQPPDLMLLGRVVPHGEGASPRPVGRSPPPPPQPQGTLTHGGGAGPHGGPLQQPPAGVRCRGPPPRYVPTTDHRPQPPGLHRTHSAGAAGPMGLAVTARAMAPHPLTPELLVPIPLPPMPPTPTLPGSLQGGGPYGAEPYGNEMYGGGVQQYDGNFLLAFTDHIPGPGARLRSAEERPEAGGWLTADDDDRRPGGGGGGDAWGGDDSDGECVYSVDGGGSDDMQDLTPGGPTSPALHLFSSRPNSVPSEGVSNR</sequence>
<dbReference type="PROSITE" id="PS50089">
    <property type="entry name" value="ZF_RING_2"/>
    <property type="match status" value="1"/>
</dbReference>
<evidence type="ECO:0000256" key="5">
    <source>
        <dbReference type="SAM" id="MobiDB-lite"/>
    </source>
</evidence>
<feature type="compositionally biased region" description="Polar residues" evidence="5">
    <location>
        <begin position="864"/>
        <end position="877"/>
    </location>
</feature>
<keyword evidence="10" id="KW-1185">Reference proteome</keyword>
<dbReference type="CDD" id="cd02249">
    <property type="entry name" value="ZZ"/>
    <property type="match status" value="1"/>
</dbReference>
<feature type="region of interest" description="Disordered" evidence="5">
    <location>
        <begin position="791"/>
        <end position="877"/>
    </location>
</feature>
<feature type="compositionally biased region" description="Basic and acidic residues" evidence="5">
    <location>
        <begin position="356"/>
        <end position="367"/>
    </location>
</feature>
<dbReference type="GO" id="GO:0008270">
    <property type="term" value="F:zinc ion binding"/>
    <property type="evidence" value="ECO:0007669"/>
    <property type="project" value="UniProtKB-KW"/>
</dbReference>
<dbReference type="GO" id="GO:0061630">
    <property type="term" value="F:ubiquitin protein ligase activity"/>
    <property type="evidence" value="ECO:0007669"/>
    <property type="project" value="InterPro"/>
</dbReference>
<feature type="domain" description="SWIM-type" evidence="8">
    <location>
        <begin position="50"/>
        <end position="86"/>
    </location>
</feature>
<feature type="compositionally biased region" description="Low complexity" evidence="5">
    <location>
        <begin position="556"/>
        <end position="574"/>
    </location>
</feature>
<gene>
    <name evidence="9" type="primary">PLEST011920</name>
    <name evidence="9" type="ORF">PLESTB_001310400</name>
</gene>
<feature type="compositionally biased region" description="Low complexity" evidence="5">
    <location>
        <begin position="382"/>
        <end position="400"/>
    </location>
</feature>
<dbReference type="Proteomes" id="UP001165080">
    <property type="component" value="Unassembled WGS sequence"/>
</dbReference>
<dbReference type="PROSITE" id="PS50135">
    <property type="entry name" value="ZF_ZZ_2"/>
    <property type="match status" value="1"/>
</dbReference>
<dbReference type="CDD" id="cd16494">
    <property type="entry name" value="RING-CH-C4HC3_ZSWM2"/>
    <property type="match status" value="1"/>
</dbReference>
<feature type="domain" description="RING-type" evidence="6">
    <location>
        <begin position="148"/>
        <end position="200"/>
    </location>
</feature>